<dbReference type="InterPro" id="IPR008207">
    <property type="entry name" value="Sig_transdc_His_kin_Hpt_dom"/>
</dbReference>
<dbReference type="EMBL" id="JBHSPH010000005">
    <property type="protein sequence ID" value="MFC5863666.1"/>
    <property type="molecule type" value="Genomic_DNA"/>
</dbReference>
<evidence type="ECO:0000259" key="5">
    <source>
        <dbReference type="PROSITE" id="PS01124"/>
    </source>
</evidence>
<evidence type="ECO:0000256" key="2">
    <source>
        <dbReference type="ARBA" id="ARBA00023125"/>
    </source>
</evidence>
<evidence type="ECO:0000256" key="3">
    <source>
        <dbReference type="ARBA" id="ARBA00023163"/>
    </source>
</evidence>
<keyword evidence="8" id="KW-1185">Reference proteome</keyword>
<evidence type="ECO:0000259" key="6">
    <source>
        <dbReference type="PROSITE" id="PS50894"/>
    </source>
</evidence>
<keyword evidence="2" id="KW-0238">DNA-binding</keyword>
<dbReference type="SMART" id="SM00342">
    <property type="entry name" value="HTH_ARAC"/>
    <property type="match status" value="1"/>
</dbReference>
<keyword evidence="4" id="KW-0597">Phosphoprotein</keyword>
<accession>A0ABW1EH77</accession>
<dbReference type="Pfam" id="PF10114">
    <property type="entry name" value="PocR"/>
    <property type="match status" value="1"/>
</dbReference>
<evidence type="ECO:0000313" key="7">
    <source>
        <dbReference type="EMBL" id="MFC5863666.1"/>
    </source>
</evidence>
<evidence type="ECO:0000256" key="4">
    <source>
        <dbReference type="PROSITE-ProRule" id="PRU00110"/>
    </source>
</evidence>
<dbReference type="PROSITE" id="PS01124">
    <property type="entry name" value="HTH_ARAC_FAMILY_2"/>
    <property type="match status" value="1"/>
</dbReference>
<keyword evidence="1" id="KW-0805">Transcription regulation</keyword>
<dbReference type="PANTHER" id="PTHR43280:SF2">
    <property type="entry name" value="HTH-TYPE TRANSCRIPTIONAL REGULATOR EXSA"/>
    <property type="match status" value="1"/>
</dbReference>
<organism evidence="7 8">
    <name type="scientific">Acidicapsa dinghuensis</name>
    <dbReference type="NCBI Taxonomy" id="2218256"/>
    <lineage>
        <taxon>Bacteria</taxon>
        <taxon>Pseudomonadati</taxon>
        <taxon>Acidobacteriota</taxon>
        <taxon>Terriglobia</taxon>
        <taxon>Terriglobales</taxon>
        <taxon>Acidobacteriaceae</taxon>
        <taxon>Acidicapsa</taxon>
    </lineage>
</organism>
<dbReference type="Proteomes" id="UP001596091">
    <property type="component" value="Unassembled WGS sequence"/>
</dbReference>
<dbReference type="InterPro" id="IPR009057">
    <property type="entry name" value="Homeodomain-like_sf"/>
</dbReference>
<feature type="domain" description="HPt" evidence="6">
    <location>
        <begin position="509"/>
        <end position="601"/>
    </location>
</feature>
<evidence type="ECO:0000256" key="1">
    <source>
        <dbReference type="ARBA" id="ARBA00023015"/>
    </source>
</evidence>
<dbReference type="RefSeq" id="WP_263339980.1">
    <property type="nucleotide sequence ID" value="NZ_JAGSYH010000005.1"/>
</dbReference>
<comment type="caution">
    <text evidence="7">The sequence shown here is derived from an EMBL/GenBank/DDBJ whole genome shotgun (WGS) entry which is preliminary data.</text>
</comment>
<proteinExistence type="predicted"/>
<feature type="modified residue" description="Phosphohistidine" evidence="4">
    <location>
        <position position="550"/>
    </location>
</feature>
<feature type="domain" description="HTH araC/xylS-type" evidence="5">
    <location>
        <begin position="529"/>
        <end position="627"/>
    </location>
</feature>
<gene>
    <name evidence="7" type="ORF">ACFPT7_15265</name>
</gene>
<dbReference type="SUPFAM" id="SSF46689">
    <property type="entry name" value="Homeodomain-like"/>
    <property type="match status" value="1"/>
</dbReference>
<protein>
    <submittedName>
        <fullName evidence="7">PocR ligand-binding domain-containing protein</fullName>
    </submittedName>
</protein>
<name>A0ABW1EH77_9BACT</name>
<evidence type="ECO:0000313" key="8">
    <source>
        <dbReference type="Proteomes" id="UP001596091"/>
    </source>
</evidence>
<sequence>MKKQKTPFGGTLKQEFKKDLELFEYFLVLINHSSPIRNVELMWADDLELFDPSGKPRVSTCDALIQLQPMGSEGAGRSSPSPSTLFCDLVHGFGGHEEQTCAKSDKPAKERCRATGCSQVYSCHVGLTDIAVPVICEGRYLGTLFSGQVLTKQPSPEGFAYVKSVLQDQPHIDLARLEEAYYRVPVVTSAQLAEMVRMLEVFSRYLANSWRRLEIMSEFQRVRERELALDRRQLAEMLLAGQVNNGPDSNLDAVRALARNVGLERIPDRILILRLQSGVSNSDARTTSQREAERAAAIGSHLTHARVAHLIEDRCQSWTNTLATVVTPGEICIFTSQKSRTFGHERLMLEDMAQALMRVARGEGLSFARVGISGLHSQSVELLRAYHEASSALDSGHSTVNWFEQLPERQQQPAQTLGKILKALQYGDSVSVMAAVREFLATTAPAAATIGQLQQARGLLTWACEHLAREISTLGTNPMMVNTAKERAIQIIVGSPSSFAMAEAFRGFVDSLRQQLVQLFSQRDEKIVSETQRLIRKMGPEKVTIKDIAHDLKLSAGHLGRVYSRTTGHTLEEYLIRQRLEMARRLLLNPRLHVAEVADRCGFCNPAYFASVFKKHMHCTPRAFASDPHRWGASEPMTSGLERAV</sequence>
<dbReference type="InterPro" id="IPR018771">
    <property type="entry name" value="PocR_dom"/>
</dbReference>
<dbReference type="Pfam" id="PF12833">
    <property type="entry name" value="HTH_18"/>
    <property type="match status" value="1"/>
</dbReference>
<keyword evidence="3" id="KW-0804">Transcription</keyword>
<dbReference type="Gene3D" id="1.10.10.60">
    <property type="entry name" value="Homeodomain-like"/>
    <property type="match status" value="2"/>
</dbReference>
<dbReference type="PANTHER" id="PTHR43280">
    <property type="entry name" value="ARAC-FAMILY TRANSCRIPTIONAL REGULATOR"/>
    <property type="match status" value="1"/>
</dbReference>
<dbReference type="InterPro" id="IPR018060">
    <property type="entry name" value="HTH_AraC"/>
</dbReference>
<reference evidence="8" key="1">
    <citation type="journal article" date="2019" name="Int. J. Syst. Evol. Microbiol.">
        <title>The Global Catalogue of Microorganisms (GCM) 10K type strain sequencing project: providing services to taxonomists for standard genome sequencing and annotation.</title>
        <authorList>
            <consortium name="The Broad Institute Genomics Platform"/>
            <consortium name="The Broad Institute Genome Sequencing Center for Infectious Disease"/>
            <person name="Wu L."/>
            <person name="Ma J."/>
        </authorList>
    </citation>
    <scope>NUCLEOTIDE SEQUENCE [LARGE SCALE GENOMIC DNA]</scope>
    <source>
        <strain evidence="8">JCM 4087</strain>
    </source>
</reference>
<dbReference type="PROSITE" id="PS50894">
    <property type="entry name" value="HPT"/>
    <property type="match status" value="1"/>
</dbReference>